<dbReference type="AlphaFoldDB" id="A0A1Z8JK47"/>
<dbReference type="Proteomes" id="UP000195871">
    <property type="component" value="Unassembled WGS sequence"/>
</dbReference>
<evidence type="ECO:0000256" key="2">
    <source>
        <dbReference type="ARBA" id="ARBA00022695"/>
    </source>
</evidence>
<dbReference type="Pfam" id="PF01704">
    <property type="entry name" value="UDPGP"/>
    <property type="match status" value="1"/>
</dbReference>
<protein>
    <submittedName>
        <fullName evidence="4">Uncharacterized protein</fullName>
    </submittedName>
</protein>
<dbReference type="InterPro" id="IPR002618">
    <property type="entry name" value="UDPGP_fam"/>
</dbReference>
<proteinExistence type="predicted"/>
<name>A0A1Z8JK47_PICKU</name>
<evidence type="ECO:0000256" key="1">
    <source>
        <dbReference type="ARBA" id="ARBA00022679"/>
    </source>
</evidence>
<dbReference type="Gene3D" id="3.90.550.10">
    <property type="entry name" value="Spore Coat Polysaccharide Biosynthesis Protein SpsA, Chain A"/>
    <property type="match status" value="1"/>
</dbReference>
<feature type="region of interest" description="Disordered" evidence="3">
    <location>
        <begin position="1"/>
        <end position="44"/>
    </location>
</feature>
<comment type="caution">
    <text evidence="4">The sequence shown here is derived from an EMBL/GenBank/DDBJ whole genome shotgun (WGS) entry which is preliminary data.</text>
</comment>
<evidence type="ECO:0000313" key="5">
    <source>
        <dbReference type="Proteomes" id="UP000195871"/>
    </source>
</evidence>
<dbReference type="InterPro" id="IPR029044">
    <property type="entry name" value="Nucleotide-diphossugar_trans"/>
</dbReference>
<dbReference type="VEuPathDB" id="FungiDB:C5L36_0B08750"/>
<keyword evidence="2" id="KW-0548">Nucleotidyltransferase</keyword>
<evidence type="ECO:0000256" key="3">
    <source>
        <dbReference type="SAM" id="MobiDB-lite"/>
    </source>
</evidence>
<accession>A0A1Z8JK47</accession>
<evidence type="ECO:0000313" key="4">
    <source>
        <dbReference type="EMBL" id="OUT20960.1"/>
    </source>
</evidence>
<keyword evidence="1" id="KW-0808">Transferase</keyword>
<feature type="compositionally biased region" description="Polar residues" evidence="3">
    <location>
        <begin position="7"/>
        <end position="33"/>
    </location>
</feature>
<dbReference type="GO" id="GO:0070569">
    <property type="term" value="F:uridylyltransferase activity"/>
    <property type="evidence" value="ECO:0007669"/>
    <property type="project" value="InterPro"/>
</dbReference>
<organism evidence="4 5">
    <name type="scientific">Pichia kudriavzevii</name>
    <name type="common">Yeast</name>
    <name type="synonym">Issatchenkia orientalis</name>
    <dbReference type="NCBI Taxonomy" id="4909"/>
    <lineage>
        <taxon>Eukaryota</taxon>
        <taxon>Fungi</taxon>
        <taxon>Dikarya</taxon>
        <taxon>Ascomycota</taxon>
        <taxon>Saccharomycotina</taxon>
        <taxon>Pichiomycetes</taxon>
        <taxon>Pichiales</taxon>
        <taxon>Pichiaceae</taxon>
        <taxon>Pichia</taxon>
    </lineage>
</organism>
<gene>
    <name evidence="4" type="ORF">CAS74_003956</name>
</gene>
<sequence length="109" mass="12481">MSKHVKSQSTRAFENTSTNVAASQMRNHLNSLVDSVPESVPAEERQRFENEMDSFFALFRRYINEKSSVSNTLDWDKITSPSVDEVVSYKGLEENLNHPKNFDKLAVLN</sequence>
<dbReference type="EMBL" id="NHMM01000006">
    <property type="protein sequence ID" value="OUT20960.1"/>
    <property type="molecule type" value="Genomic_DNA"/>
</dbReference>
<reference evidence="4 5" key="1">
    <citation type="submission" date="2017-05" db="EMBL/GenBank/DDBJ databases">
        <title>The Genome Sequence of Candida krusei Ckrusei653.</title>
        <authorList>
            <person name="Cuomo C."/>
            <person name="Forche A."/>
            <person name="Young S."/>
            <person name="Abouelleil A."/>
            <person name="Cao P."/>
            <person name="Chapman S."/>
            <person name="Cusick C."/>
            <person name="Shea T."/>
            <person name="Nusbaum C."/>
            <person name="Birren B."/>
        </authorList>
    </citation>
    <scope>NUCLEOTIDE SEQUENCE [LARGE SCALE GENOMIC DNA]</scope>
    <source>
        <strain evidence="4 5">Ckrusei653</strain>
    </source>
</reference>